<feature type="transmembrane region" description="Helical" evidence="5">
    <location>
        <begin position="469"/>
        <end position="493"/>
    </location>
</feature>
<dbReference type="EC" id="2.4.1.17" evidence="5"/>
<dbReference type="AlphaFoldDB" id="A0AAN7NUF8"/>
<dbReference type="FunFam" id="3.40.50.2000:FF:000050">
    <property type="entry name" value="UDP-glucuronosyltransferase"/>
    <property type="match status" value="1"/>
</dbReference>
<reference evidence="7" key="1">
    <citation type="submission" date="2023-01" db="EMBL/GenBank/DDBJ databases">
        <title>Key to firefly adult light organ development and bioluminescence: homeobox transcription factors regulate luciferase expression and transportation to peroxisome.</title>
        <authorList>
            <person name="Fu X."/>
        </authorList>
    </citation>
    <scope>NUCLEOTIDE SEQUENCE [LARGE SCALE GENOMIC DNA]</scope>
</reference>
<dbReference type="EMBL" id="JARPUR010000007">
    <property type="protein sequence ID" value="KAK4872335.1"/>
    <property type="molecule type" value="Genomic_DNA"/>
</dbReference>
<name>A0AAN7NUF8_9COLE</name>
<evidence type="ECO:0000313" key="7">
    <source>
        <dbReference type="Proteomes" id="UP001353858"/>
    </source>
</evidence>
<dbReference type="PANTHER" id="PTHR48043:SF159">
    <property type="entry name" value="EG:EG0003.4 PROTEIN-RELATED"/>
    <property type="match status" value="1"/>
</dbReference>
<keyword evidence="5" id="KW-1133">Transmembrane helix</keyword>
<protein>
    <recommendedName>
        <fullName evidence="5">UDP-glucuronosyltransferase</fullName>
        <ecNumber evidence="5">2.4.1.17</ecNumber>
    </recommendedName>
</protein>
<dbReference type="Pfam" id="PF00201">
    <property type="entry name" value="UDPGT"/>
    <property type="match status" value="1"/>
</dbReference>
<dbReference type="Gene3D" id="3.40.50.2000">
    <property type="entry name" value="Glycogen Phosphorylase B"/>
    <property type="match status" value="2"/>
</dbReference>
<gene>
    <name evidence="6" type="ORF">RN001_014364</name>
</gene>
<dbReference type="GO" id="GO:0016020">
    <property type="term" value="C:membrane"/>
    <property type="evidence" value="ECO:0007669"/>
    <property type="project" value="UniProtKB-SubCell"/>
</dbReference>
<evidence type="ECO:0000256" key="2">
    <source>
        <dbReference type="ARBA" id="ARBA00022676"/>
    </source>
</evidence>
<evidence type="ECO:0000313" key="6">
    <source>
        <dbReference type="EMBL" id="KAK4872335.1"/>
    </source>
</evidence>
<dbReference type="PANTHER" id="PTHR48043">
    <property type="entry name" value="EG:EG0003.4 PROTEIN-RELATED"/>
    <property type="match status" value="1"/>
</dbReference>
<dbReference type="InterPro" id="IPR050271">
    <property type="entry name" value="UDP-glycosyltransferase"/>
</dbReference>
<comment type="catalytic activity">
    <reaction evidence="5">
        <text>glucuronate acceptor + UDP-alpha-D-glucuronate = acceptor beta-D-glucuronoside + UDP + H(+)</text>
        <dbReference type="Rhea" id="RHEA:21032"/>
        <dbReference type="ChEBI" id="CHEBI:15378"/>
        <dbReference type="ChEBI" id="CHEBI:58052"/>
        <dbReference type="ChEBI" id="CHEBI:58223"/>
        <dbReference type="ChEBI" id="CHEBI:132367"/>
        <dbReference type="ChEBI" id="CHEBI:132368"/>
        <dbReference type="EC" id="2.4.1.17"/>
    </reaction>
</comment>
<comment type="caution">
    <text evidence="6">The sequence shown here is derived from an EMBL/GenBank/DDBJ whole genome shotgun (WGS) entry which is preliminary data.</text>
</comment>
<keyword evidence="5" id="KW-0812">Transmembrane</keyword>
<proteinExistence type="inferred from homology"/>
<keyword evidence="7" id="KW-1185">Reference proteome</keyword>
<dbReference type="SUPFAM" id="SSF53756">
    <property type="entry name" value="UDP-Glycosyltransferase/glycogen phosphorylase"/>
    <property type="match status" value="1"/>
</dbReference>
<dbReference type="InterPro" id="IPR035595">
    <property type="entry name" value="UDP_glycos_trans_CS"/>
</dbReference>
<keyword evidence="5" id="KW-0472">Membrane</keyword>
<dbReference type="InterPro" id="IPR002213">
    <property type="entry name" value="UDP_glucos_trans"/>
</dbReference>
<evidence type="ECO:0000256" key="3">
    <source>
        <dbReference type="ARBA" id="ARBA00022679"/>
    </source>
</evidence>
<keyword evidence="5" id="KW-0732">Signal</keyword>
<organism evidence="6 7">
    <name type="scientific">Aquatica leii</name>
    <dbReference type="NCBI Taxonomy" id="1421715"/>
    <lineage>
        <taxon>Eukaryota</taxon>
        <taxon>Metazoa</taxon>
        <taxon>Ecdysozoa</taxon>
        <taxon>Arthropoda</taxon>
        <taxon>Hexapoda</taxon>
        <taxon>Insecta</taxon>
        <taxon>Pterygota</taxon>
        <taxon>Neoptera</taxon>
        <taxon>Endopterygota</taxon>
        <taxon>Coleoptera</taxon>
        <taxon>Polyphaga</taxon>
        <taxon>Elateriformia</taxon>
        <taxon>Elateroidea</taxon>
        <taxon>Lampyridae</taxon>
        <taxon>Luciolinae</taxon>
        <taxon>Aquatica</taxon>
    </lineage>
</organism>
<dbReference type="Proteomes" id="UP001353858">
    <property type="component" value="Unassembled WGS sequence"/>
</dbReference>
<keyword evidence="3 4" id="KW-0808">Transferase</keyword>
<feature type="chain" id="PRO_5042663703" description="UDP-glucuronosyltransferase" evidence="5">
    <location>
        <begin position="21"/>
        <end position="515"/>
    </location>
</feature>
<evidence type="ECO:0000256" key="1">
    <source>
        <dbReference type="ARBA" id="ARBA00009995"/>
    </source>
</evidence>
<comment type="similarity">
    <text evidence="1 4">Belongs to the UDP-glycosyltransferase family.</text>
</comment>
<dbReference type="PROSITE" id="PS00375">
    <property type="entry name" value="UDPGT"/>
    <property type="match status" value="1"/>
</dbReference>
<dbReference type="CDD" id="cd03784">
    <property type="entry name" value="GT1_Gtf-like"/>
    <property type="match status" value="1"/>
</dbReference>
<feature type="signal peptide" evidence="5">
    <location>
        <begin position="1"/>
        <end position="20"/>
    </location>
</feature>
<accession>A0AAN7NUF8</accession>
<keyword evidence="2 4" id="KW-0328">Glycosyltransferase</keyword>
<evidence type="ECO:0000256" key="5">
    <source>
        <dbReference type="RuleBase" id="RU362059"/>
    </source>
</evidence>
<evidence type="ECO:0000256" key="4">
    <source>
        <dbReference type="RuleBase" id="RU003718"/>
    </source>
</evidence>
<dbReference type="GO" id="GO:0015020">
    <property type="term" value="F:glucuronosyltransferase activity"/>
    <property type="evidence" value="ECO:0007669"/>
    <property type="project" value="UniProtKB-EC"/>
</dbReference>
<sequence length="515" mass="59119">MHKYQVIVVLVLSSVCINNGARILAHVPTPSYSHQIVFRPLWRELSLRGHQVTLLTTDPIYDLTLTNLTEINLNFTYKLMPEFISQLLNTSLMFSFKVYTNNFISHVDSHLQHPEVQKLIKEGSFDLVIAECFTSISFAFAKIFQCPSIAISTFAAQERLYEEFGVPTHPILYPNILLPFAKTTKLSERITSVVWNFASKLFKYLYNDPQENLILKKHFGNDFPTSTELFRNVSLLLENTDLVFGKIRPLVPVVIPVGGIHRVPAKPLPIKLKTILDSASDGFIYFSLGTNVKSKDTSDNLCQSILEAFAELPYTVLWKYDSDNFSNKPKNVYILKWVPQTDVLRHPNIKLFITQGGLQSTEEAFLAKVPMIGIPHIGDQSQNVQKMVERGFGLSLDYHTLNKEQLKIAIIEVITNPIYRNTITRLSNLAEDNPMTGLERAVWWIEYVIRHNGTAHLRSPALDIPWYQYYLLDVIAILLIAFGLLRFLIYYIAHQFIKIIRFMFGKSQKFKQKEN</sequence>
<comment type="subcellular location">
    <subcellularLocation>
        <location evidence="5">Membrane</location>
        <topology evidence="5">Single-pass membrane protein</topology>
    </subcellularLocation>
</comment>